<keyword evidence="2" id="KW-1185">Reference proteome</keyword>
<evidence type="ECO:0000313" key="1">
    <source>
        <dbReference type="EMBL" id="KAJ8981517.1"/>
    </source>
</evidence>
<accession>A0ABQ9JVU9</accession>
<protein>
    <submittedName>
        <fullName evidence="1">Uncharacterized protein</fullName>
    </submittedName>
</protein>
<organism evidence="1 2">
    <name type="scientific">Molorchus minor</name>
    <dbReference type="NCBI Taxonomy" id="1323400"/>
    <lineage>
        <taxon>Eukaryota</taxon>
        <taxon>Metazoa</taxon>
        <taxon>Ecdysozoa</taxon>
        <taxon>Arthropoda</taxon>
        <taxon>Hexapoda</taxon>
        <taxon>Insecta</taxon>
        <taxon>Pterygota</taxon>
        <taxon>Neoptera</taxon>
        <taxon>Endopterygota</taxon>
        <taxon>Coleoptera</taxon>
        <taxon>Polyphaga</taxon>
        <taxon>Cucujiformia</taxon>
        <taxon>Chrysomeloidea</taxon>
        <taxon>Cerambycidae</taxon>
        <taxon>Lamiinae</taxon>
        <taxon>Monochamini</taxon>
        <taxon>Molorchus</taxon>
    </lineage>
</organism>
<comment type="caution">
    <text evidence="1">The sequence shown here is derived from an EMBL/GenBank/DDBJ whole genome shotgun (WGS) entry which is preliminary data.</text>
</comment>
<sequence>MEVIPLDENSIMCDIEASLVLPTDYKWIVIKLDSVYKHFFTELYNAKLMNPDALREISKIKVEPRQKANFEFICSAVFKINILGYCQLKYVGHLSVASI</sequence>
<evidence type="ECO:0000313" key="2">
    <source>
        <dbReference type="Proteomes" id="UP001162164"/>
    </source>
</evidence>
<dbReference type="EMBL" id="JAPWTJ010000179">
    <property type="protein sequence ID" value="KAJ8981517.1"/>
    <property type="molecule type" value="Genomic_DNA"/>
</dbReference>
<gene>
    <name evidence="1" type="ORF">NQ317_011753</name>
</gene>
<proteinExistence type="predicted"/>
<name>A0ABQ9JVU9_9CUCU</name>
<reference evidence="1" key="1">
    <citation type="journal article" date="2023" name="Insect Mol. Biol.">
        <title>Genome sequencing provides insights into the evolution of gene families encoding plant cell wall-degrading enzymes in longhorned beetles.</title>
        <authorList>
            <person name="Shin N.R."/>
            <person name="Okamura Y."/>
            <person name="Kirsch R."/>
            <person name="Pauchet Y."/>
        </authorList>
    </citation>
    <scope>NUCLEOTIDE SEQUENCE</scope>
    <source>
        <strain evidence="1">MMC_N1</strain>
    </source>
</reference>
<dbReference type="Proteomes" id="UP001162164">
    <property type="component" value="Unassembled WGS sequence"/>
</dbReference>